<evidence type="ECO:0000256" key="2">
    <source>
        <dbReference type="ARBA" id="ARBA00009959"/>
    </source>
</evidence>
<evidence type="ECO:0000313" key="11">
    <source>
        <dbReference type="Proteomes" id="UP000075349"/>
    </source>
</evidence>
<reference evidence="11" key="1">
    <citation type="submission" date="2015-12" db="EMBL/GenBank/DDBJ databases">
        <authorList>
            <person name="Tarr C.L."/>
            <person name="Gladney L.M."/>
        </authorList>
    </citation>
    <scope>NUCLEOTIDE SEQUENCE [LARGE SCALE GENOMIC DNA]</scope>
    <source>
        <strain evidence="11">2756-81</strain>
    </source>
</reference>
<evidence type="ECO:0000256" key="4">
    <source>
        <dbReference type="ARBA" id="ARBA00022723"/>
    </source>
</evidence>
<evidence type="ECO:0000256" key="5">
    <source>
        <dbReference type="ARBA" id="ARBA00022759"/>
    </source>
</evidence>
<evidence type="ECO:0000256" key="3">
    <source>
        <dbReference type="ARBA" id="ARBA00022722"/>
    </source>
</evidence>
<dbReference type="Pfam" id="PF09827">
    <property type="entry name" value="CRISPR_Cas2"/>
    <property type="match status" value="1"/>
</dbReference>
<dbReference type="GO" id="GO:0051607">
    <property type="term" value="P:defense response to virus"/>
    <property type="evidence" value="ECO:0007669"/>
    <property type="project" value="UniProtKB-UniRule"/>
</dbReference>
<comment type="function">
    <text evidence="9">CRISPR (clustered regularly interspaced short palindromic repeat), is an adaptive immune system that provides protection against mobile genetic elements (viruses, transposable elements and conjugative plasmids). CRISPR clusters contain sequences complementary to antecedent mobile elements and target invading nucleic acids. CRISPR clusters are transcribed and processed into CRISPR RNA (crRNA). Functions as a ssRNA-specific endoribonuclease. Involved in the integration of spacer DNA into the CRISPR cassette.</text>
</comment>
<evidence type="ECO:0000256" key="9">
    <source>
        <dbReference type="HAMAP-Rule" id="MF_01471"/>
    </source>
</evidence>
<dbReference type="InterPro" id="IPR021127">
    <property type="entry name" value="CRISPR_associated_Cas2"/>
</dbReference>
<evidence type="ECO:0000256" key="6">
    <source>
        <dbReference type="ARBA" id="ARBA00022801"/>
    </source>
</evidence>
<dbReference type="HAMAP" id="MF_01471">
    <property type="entry name" value="Cas2"/>
    <property type="match status" value="1"/>
</dbReference>
<evidence type="ECO:0000256" key="1">
    <source>
        <dbReference type="ARBA" id="ARBA00001946"/>
    </source>
</evidence>
<proteinExistence type="inferred from homology"/>
<sequence length="98" mass="11661">MNKPLWIISYDISCPKRLRKMHKYCSKYAWPLQKSVYLFALSRTEREKTCQRLLSMLDQQQDRLLCLPFTLLEGSFHQVPESPLILIHSDPRLTGFVY</sequence>
<dbReference type="InterPro" id="IPR019199">
    <property type="entry name" value="Virulence_VapD/CRISPR_Cas2"/>
</dbReference>
<accession>A0A151JKH4</accession>
<comment type="similarity">
    <text evidence="2 9">Belongs to the CRISPR-associated endoribonuclease Cas2 protein family.</text>
</comment>
<comment type="cofactor">
    <cofactor evidence="1 9">
        <name>Mg(2+)</name>
        <dbReference type="ChEBI" id="CHEBI:18420"/>
    </cofactor>
</comment>
<gene>
    <name evidence="9" type="primary">cas2</name>
    <name evidence="10" type="ORF">AUQ44_14300</name>
</gene>
<dbReference type="CDD" id="cd09725">
    <property type="entry name" value="Cas2_I_II_III"/>
    <property type="match status" value="1"/>
</dbReference>
<dbReference type="AlphaFoldDB" id="A0A151JKH4"/>
<comment type="caution">
    <text evidence="10">The sequence shown here is derived from an EMBL/GenBank/DDBJ whole genome shotgun (WGS) entry which is preliminary data.</text>
</comment>
<keyword evidence="5 9" id="KW-0255">Endonuclease</keyword>
<comment type="subunit">
    <text evidence="9">Homodimer, forms a heterotetramer with a Cas1 homodimer.</text>
</comment>
<protein>
    <recommendedName>
        <fullName evidence="9">CRISPR-associated endoribonuclease Cas2</fullName>
        <ecNumber evidence="9">3.1.-.-</ecNumber>
    </recommendedName>
</protein>
<feature type="binding site" evidence="9">
    <location>
        <position position="11"/>
    </location>
    <ligand>
        <name>Mg(2+)</name>
        <dbReference type="ChEBI" id="CHEBI:18420"/>
        <note>catalytic</note>
    </ligand>
</feature>
<dbReference type="NCBIfam" id="TIGR01573">
    <property type="entry name" value="cas2"/>
    <property type="match status" value="1"/>
</dbReference>
<organism evidence="10 11">
    <name type="scientific">Vibrio cidicii</name>
    <dbReference type="NCBI Taxonomy" id="1763883"/>
    <lineage>
        <taxon>Bacteria</taxon>
        <taxon>Pseudomonadati</taxon>
        <taxon>Pseudomonadota</taxon>
        <taxon>Gammaproteobacteria</taxon>
        <taxon>Vibrionales</taxon>
        <taxon>Vibrionaceae</taxon>
        <taxon>Vibrio</taxon>
    </lineage>
</organism>
<evidence type="ECO:0000256" key="7">
    <source>
        <dbReference type="ARBA" id="ARBA00022842"/>
    </source>
</evidence>
<evidence type="ECO:0000256" key="8">
    <source>
        <dbReference type="ARBA" id="ARBA00023118"/>
    </source>
</evidence>
<dbReference type="Gene3D" id="3.30.70.240">
    <property type="match status" value="1"/>
</dbReference>
<dbReference type="GO" id="GO:0004521">
    <property type="term" value="F:RNA endonuclease activity"/>
    <property type="evidence" value="ECO:0007669"/>
    <property type="project" value="InterPro"/>
</dbReference>
<keyword evidence="3 9" id="KW-0540">Nuclease</keyword>
<name>A0A151JKH4_9VIBR</name>
<keyword evidence="7 9" id="KW-0460">Magnesium</keyword>
<dbReference type="Proteomes" id="UP000075349">
    <property type="component" value="Unassembled WGS sequence"/>
</dbReference>
<dbReference type="EC" id="3.1.-.-" evidence="9"/>
<dbReference type="EMBL" id="LOMK01000001">
    <property type="protein sequence ID" value="KYN26265.1"/>
    <property type="molecule type" value="Genomic_DNA"/>
</dbReference>
<dbReference type="SUPFAM" id="SSF143430">
    <property type="entry name" value="TTP0101/SSO1404-like"/>
    <property type="match status" value="1"/>
</dbReference>
<keyword evidence="8 9" id="KW-0051">Antiviral defense</keyword>
<keyword evidence="4 9" id="KW-0479">Metal-binding</keyword>
<evidence type="ECO:0000313" key="10">
    <source>
        <dbReference type="EMBL" id="KYN26265.1"/>
    </source>
</evidence>
<dbReference type="GO" id="GO:0043571">
    <property type="term" value="P:maintenance of CRISPR repeat elements"/>
    <property type="evidence" value="ECO:0007669"/>
    <property type="project" value="UniProtKB-UniRule"/>
</dbReference>
<dbReference type="GO" id="GO:0046872">
    <property type="term" value="F:metal ion binding"/>
    <property type="evidence" value="ECO:0007669"/>
    <property type="project" value="UniProtKB-UniRule"/>
</dbReference>
<dbReference type="GO" id="GO:0016787">
    <property type="term" value="F:hydrolase activity"/>
    <property type="evidence" value="ECO:0007669"/>
    <property type="project" value="UniProtKB-KW"/>
</dbReference>
<keyword evidence="6 9" id="KW-0378">Hydrolase</keyword>